<evidence type="ECO:0000256" key="4">
    <source>
        <dbReference type="ARBA" id="ARBA00022840"/>
    </source>
</evidence>
<dbReference type="PANTHER" id="PTHR43289">
    <property type="entry name" value="MITOGEN-ACTIVATED PROTEIN KINASE KINASE KINASE 20-RELATED"/>
    <property type="match status" value="1"/>
</dbReference>
<keyword evidence="3 7" id="KW-0418">Kinase</keyword>
<keyword evidence="5" id="KW-0812">Transmembrane</keyword>
<dbReference type="CDD" id="cd14014">
    <property type="entry name" value="STKc_PknB_like"/>
    <property type="match status" value="1"/>
</dbReference>
<evidence type="ECO:0000256" key="2">
    <source>
        <dbReference type="ARBA" id="ARBA00022741"/>
    </source>
</evidence>
<dbReference type="EC" id="2.7.11.1" evidence="7"/>
<dbReference type="EMBL" id="JBHSMQ010000002">
    <property type="protein sequence ID" value="MFC5454437.1"/>
    <property type="molecule type" value="Genomic_DNA"/>
</dbReference>
<name>A0ABW0KN40_9BACT</name>
<dbReference type="Gene3D" id="1.10.510.10">
    <property type="entry name" value="Transferase(Phosphotransferase) domain 1"/>
    <property type="match status" value="1"/>
</dbReference>
<keyword evidence="1 7" id="KW-0808">Transferase</keyword>
<feature type="transmembrane region" description="Helical" evidence="5">
    <location>
        <begin position="374"/>
        <end position="394"/>
    </location>
</feature>
<dbReference type="SMART" id="SM00220">
    <property type="entry name" value="S_TKc"/>
    <property type="match status" value="1"/>
</dbReference>
<evidence type="ECO:0000313" key="8">
    <source>
        <dbReference type="Proteomes" id="UP001596052"/>
    </source>
</evidence>
<keyword evidence="8" id="KW-1185">Reference proteome</keyword>
<feature type="domain" description="Protein kinase" evidence="6">
    <location>
        <begin position="28"/>
        <end position="269"/>
    </location>
</feature>
<reference evidence="8" key="1">
    <citation type="journal article" date="2019" name="Int. J. Syst. Evol. Microbiol.">
        <title>The Global Catalogue of Microorganisms (GCM) 10K type strain sequencing project: providing services to taxonomists for standard genome sequencing and annotation.</title>
        <authorList>
            <consortium name="The Broad Institute Genomics Platform"/>
            <consortium name="The Broad Institute Genome Sequencing Center for Infectious Disease"/>
            <person name="Wu L."/>
            <person name="Ma J."/>
        </authorList>
    </citation>
    <scope>NUCLEOTIDE SEQUENCE [LARGE SCALE GENOMIC DNA]</scope>
    <source>
        <strain evidence="8">CGMCC 4.1469</strain>
    </source>
</reference>
<dbReference type="Proteomes" id="UP001596052">
    <property type="component" value="Unassembled WGS sequence"/>
</dbReference>
<keyword evidence="5" id="KW-1133">Transmembrane helix</keyword>
<dbReference type="PROSITE" id="PS00108">
    <property type="entry name" value="PROTEIN_KINASE_ST"/>
    <property type="match status" value="1"/>
</dbReference>
<dbReference type="PANTHER" id="PTHR43289:SF6">
    <property type="entry name" value="SERINE_THREONINE-PROTEIN KINASE NEKL-3"/>
    <property type="match status" value="1"/>
</dbReference>
<evidence type="ECO:0000256" key="3">
    <source>
        <dbReference type="ARBA" id="ARBA00022777"/>
    </source>
</evidence>
<proteinExistence type="predicted"/>
<keyword evidence="4" id="KW-0067">ATP-binding</keyword>
<dbReference type="PROSITE" id="PS50011">
    <property type="entry name" value="PROTEIN_KINASE_DOM"/>
    <property type="match status" value="1"/>
</dbReference>
<dbReference type="Pfam" id="PF00069">
    <property type="entry name" value="Pkinase"/>
    <property type="match status" value="1"/>
</dbReference>
<gene>
    <name evidence="7" type="ORF">ACFQDI_06170</name>
</gene>
<comment type="caution">
    <text evidence="7">The sequence shown here is derived from an EMBL/GenBank/DDBJ whole genome shotgun (WGS) entry which is preliminary data.</text>
</comment>
<evidence type="ECO:0000313" key="7">
    <source>
        <dbReference type="EMBL" id="MFC5454437.1"/>
    </source>
</evidence>
<dbReference type="InterPro" id="IPR000719">
    <property type="entry name" value="Prot_kinase_dom"/>
</dbReference>
<sequence>MSEETTSSELPSFDVPSLEAMDAYLPQFKFEKLAACGGMGAVYRAYQESLDRRVAVKILPPEFGAEKEFADRFKVEARAMAKLNHTNIVGVYDFGITSGGHLYLVMEWIEGRTLHELIHHGNLSLRKATNLAMQLCEALAFAHEHQIIHRDIKPGNIMVNDSDHVKVADFGLARPVSDEAEQENPFGTPDYAAPEIRGGSVVDHRVDIYAAGVVLYEMLTGTIPGEPRCSVTEFAKISTRWDAIVGKAIDPDPDKRYQDAGELRAHINVAMKQAAEPESVPGDVMAIDLGIGVGTASRAGMGAGLGGGLRLGGGPSAGVPAAPASPAPAVRAPGPAVPRAPGVRAPGMPAVVEKKKAAPPQKPAGRQTSQQQQLMMVIGVVAVVVVGFLALIFWPSSKSASRSSAENAQATPDEIHEVMQNLEQHDAELARLVNSFAHDWAATGADKSPNSPVAEKLRKTHNAAVQAKARERMEAARRAEIVASEMAKLTGAPSLKALKQAAER</sequence>
<dbReference type="RefSeq" id="WP_377164518.1">
    <property type="nucleotide sequence ID" value="NZ_JBHSMQ010000002.1"/>
</dbReference>
<accession>A0ABW0KN40</accession>
<keyword evidence="5" id="KW-0472">Membrane</keyword>
<dbReference type="GO" id="GO:0004674">
    <property type="term" value="F:protein serine/threonine kinase activity"/>
    <property type="evidence" value="ECO:0007669"/>
    <property type="project" value="UniProtKB-EC"/>
</dbReference>
<dbReference type="Gene3D" id="3.30.200.20">
    <property type="entry name" value="Phosphorylase Kinase, domain 1"/>
    <property type="match status" value="1"/>
</dbReference>
<dbReference type="SUPFAM" id="SSF56112">
    <property type="entry name" value="Protein kinase-like (PK-like)"/>
    <property type="match status" value="1"/>
</dbReference>
<keyword evidence="2" id="KW-0547">Nucleotide-binding</keyword>
<evidence type="ECO:0000259" key="6">
    <source>
        <dbReference type="PROSITE" id="PS50011"/>
    </source>
</evidence>
<evidence type="ECO:0000256" key="1">
    <source>
        <dbReference type="ARBA" id="ARBA00022679"/>
    </source>
</evidence>
<evidence type="ECO:0000256" key="5">
    <source>
        <dbReference type="SAM" id="Phobius"/>
    </source>
</evidence>
<dbReference type="InterPro" id="IPR008271">
    <property type="entry name" value="Ser/Thr_kinase_AS"/>
</dbReference>
<protein>
    <submittedName>
        <fullName evidence="7">Serine/threonine-protein kinase</fullName>
        <ecNumber evidence="7">2.7.11.1</ecNumber>
    </submittedName>
</protein>
<organism evidence="7 8">
    <name type="scientific">Prosthecobacter fluviatilis</name>
    <dbReference type="NCBI Taxonomy" id="445931"/>
    <lineage>
        <taxon>Bacteria</taxon>
        <taxon>Pseudomonadati</taxon>
        <taxon>Verrucomicrobiota</taxon>
        <taxon>Verrucomicrobiia</taxon>
        <taxon>Verrucomicrobiales</taxon>
        <taxon>Verrucomicrobiaceae</taxon>
        <taxon>Prosthecobacter</taxon>
    </lineage>
</organism>
<dbReference type="InterPro" id="IPR011009">
    <property type="entry name" value="Kinase-like_dom_sf"/>
</dbReference>